<dbReference type="Pfam" id="PF11845">
    <property type="entry name" value="Tll0287-like"/>
    <property type="match status" value="1"/>
</dbReference>
<organism evidence="3 4">
    <name type="scientific">Aequoribacter fuscus</name>
    <dbReference type="NCBI Taxonomy" id="2518989"/>
    <lineage>
        <taxon>Bacteria</taxon>
        <taxon>Pseudomonadati</taxon>
        <taxon>Pseudomonadota</taxon>
        <taxon>Gammaproteobacteria</taxon>
        <taxon>Cellvibrionales</taxon>
        <taxon>Halieaceae</taxon>
        <taxon>Aequoribacter</taxon>
    </lineage>
</organism>
<dbReference type="Proteomes" id="UP000005615">
    <property type="component" value="Unassembled WGS sequence"/>
</dbReference>
<feature type="domain" description="Tll0287-like" evidence="2">
    <location>
        <begin position="29"/>
        <end position="189"/>
    </location>
</feature>
<protein>
    <submittedName>
        <fullName evidence="3">Cytochrome c family protein</fullName>
    </submittedName>
</protein>
<keyword evidence="1" id="KW-0732">Signal</keyword>
<comment type="caution">
    <text evidence="3">The sequence shown here is derived from an EMBL/GenBank/DDBJ whole genome shotgun (WGS) entry which is preliminary data.</text>
</comment>
<gene>
    <name evidence="3" type="ORF">IMCC3088_586</name>
</gene>
<dbReference type="OrthoDB" id="9797588at2"/>
<evidence type="ECO:0000313" key="3">
    <source>
        <dbReference type="EMBL" id="EGG30340.1"/>
    </source>
</evidence>
<reference evidence="3 4" key="1">
    <citation type="journal article" date="2011" name="J. Bacteriol.">
        <title>Genome sequence of strain IMCC3088, a proteorhodopsin-containing marine bacterium belonging to the OM60/NOR5 clade.</title>
        <authorList>
            <person name="Jang Y."/>
            <person name="Oh H.M."/>
            <person name="Kang I."/>
            <person name="Lee K."/>
            <person name="Yang S.J."/>
            <person name="Cho J.C."/>
        </authorList>
    </citation>
    <scope>NUCLEOTIDE SEQUENCE [LARGE SCALE GENOMIC DNA]</scope>
    <source>
        <strain evidence="3 4">IMCC3088</strain>
    </source>
</reference>
<accession>F3KZX4</accession>
<feature type="chain" id="PRO_5003297091" evidence="1">
    <location>
        <begin position="26"/>
        <end position="193"/>
    </location>
</feature>
<sequence length="193" mass="20919">MTRLTLARTVLAIWVFGLTTLDVSAGQDEAQKALTEEARQLVARFAGQLKPQLKQALQSGGPSAAISVCAEVAPAIAESLSLESGWSIRRASDKNRNPAAVPDSWEQTRIDAFKAEVLANETLGLEYSEQTEEGFRYAKAQLTESLCLMCHGTQLADSTLKALGAFYPNDRAQGYELGEVRGIFSLVKPAKDQ</sequence>
<proteinExistence type="predicted"/>
<dbReference type="EMBL" id="AEIG01000016">
    <property type="protein sequence ID" value="EGG30340.1"/>
    <property type="molecule type" value="Genomic_DNA"/>
</dbReference>
<evidence type="ECO:0000256" key="1">
    <source>
        <dbReference type="SAM" id="SignalP"/>
    </source>
</evidence>
<dbReference type="eggNOG" id="COG2010">
    <property type="taxonomic scope" value="Bacteria"/>
</dbReference>
<dbReference type="AlphaFoldDB" id="F3KZX4"/>
<keyword evidence="4" id="KW-1185">Reference proteome</keyword>
<evidence type="ECO:0000259" key="2">
    <source>
        <dbReference type="Pfam" id="PF11845"/>
    </source>
</evidence>
<dbReference type="RefSeq" id="WP_009574968.1">
    <property type="nucleotide sequence ID" value="NZ_AEIG01000016.1"/>
</dbReference>
<evidence type="ECO:0000313" key="4">
    <source>
        <dbReference type="Proteomes" id="UP000005615"/>
    </source>
</evidence>
<dbReference type="InterPro" id="IPR021796">
    <property type="entry name" value="Tll0287-like_dom"/>
</dbReference>
<dbReference type="STRING" id="2518989.IMCC3088_586"/>
<name>F3KZX4_9GAMM</name>
<feature type="signal peptide" evidence="1">
    <location>
        <begin position="1"/>
        <end position="25"/>
    </location>
</feature>